<evidence type="ECO:0000313" key="11">
    <source>
        <dbReference type="EMBL" id="KAK4407432.1"/>
    </source>
</evidence>
<dbReference type="InterPro" id="IPR021190">
    <property type="entry name" value="Pept_M10A"/>
</dbReference>
<gene>
    <name evidence="11" type="ORF">Sango_0324200</name>
</gene>
<feature type="binding site" description="in inhibited form" evidence="8">
    <location>
        <position position="118"/>
    </location>
    <ligand>
        <name>Zn(2+)</name>
        <dbReference type="ChEBI" id="CHEBI:29105"/>
        <label>2</label>
        <note>catalytic</note>
    </ligand>
</feature>
<feature type="binding site" evidence="8">
    <location>
        <position position="234"/>
    </location>
    <ligand>
        <name>Zn(2+)</name>
        <dbReference type="ChEBI" id="CHEBI:29105"/>
        <label>2</label>
        <note>catalytic</note>
    </ligand>
</feature>
<dbReference type="Proteomes" id="UP001289374">
    <property type="component" value="Unassembled WGS sequence"/>
</dbReference>
<feature type="binding site" evidence="8">
    <location>
        <position position="183"/>
    </location>
    <ligand>
        <name>Zn(2+)</name>
        <dbReference type="ChEBI" id="CHEBI:29105"/>
        <label>1</label>
    </ligand>
</feature>
<dbReference type="GO" id="GO:0004222">
    <property type="term" value="F:metalloendopeptidase activity"/>
    <property type="evidence" value="ECO:0007669"/>
    <property type="project" value="InterPro"/>
</dbReference>
<comment type="caution">
    <text evidence="11">The sequence shown here is derived from an EMBL/GenBank/DDBJ whole genome shotgun (WGS) entry which is preliminary data.</text>
</comment>
<feature type="binding site" evidence="8">
    <location>
        <position position="211"/>
    </location>
    <ligand>
        <name>Ca(2+)</name>
        <dbReference type="ChEBI" id="CHEBI:29108"/>
        <label>3</label>
    </ligand>
</feature>
<feature type="binding site" evidence="8">
    <location>
        <position position="181"/>
    </location>
    <ligand>
        <name>Zn(2+)</name>
        <dbReference type="ChEBI" id="CHEBI:29105"/>
        <label>1</label>
    </ligand>
</feature>
<feature type="binding site" evidence="8">
    <location>
        <position position="240"/>
    </location>
    <ligand>
        <name>Zn(2+)</name>
        <dbReference type="ChEBI" id="CHEBI:29105"/>
        <label>2</label>
        <note>catalytic</note>
    </ligand>
</feature>
<dbReference type="InterPro" id="IPR002477">
    <property type="entry name" value="Peptidoglycan-bd-like"/>
</dbReference>
<feature type="binding site" evidence="8">
    <location>
        <position position="188"/>
    </location>
    <ligand>
        <name>Ca(2+)</name>
        <dbReference type="ChEBI" id="CHEBI:29108"/>
        <label>3</label>
    </ligand>
</feature>
<keyword evidence="8" id="KW-0106">Calcium</keyword>
<evidence type="ECO:0000256" key="3">
    <source>
        <dbReference type="ARBA" id="ARBA00022723"/>
    </source>
</evidence>
<dbReference type="SMART" id="SM00235">
    <property type="entry name" value="ZnMc"/>
    <property type="match status" value="1"/>
</dbReference>
<protein>
    <submittedName>
        <fullName evidence="11">Metalloendoproteinase 1</fullName>
    </submittedName>
</protein>
<feature type="binding site" evidence="8">
    <location>
        <position position="206"/>
    </location>
    <ligand>
        <name>Zn(2+)</name>
        <dbReference type="ChEBI" id="CHEBI:29105"/>
        <label>1</label>
    </ligand>
</feature>
<feature type="signal peptide" evidence="9">
    <location>
        <begin position="1"/>
        <end position="27"/>
    </location>
</feature>
<reference evidence="11" key="1">
    <citation type="submission" date="2020-06" db="EMBL/GenBank/DDBJ databases">
        <authorList>
            <person name="Li T."/>
            <person name="Hu X."/>
            <person name="Zhang T."/>
            <person name="Song X."/>
            <person name="Zhang H."/>
            <person name="Dai N."/>
            <person name="Sheng W."/>
            <person name="Hou X."/>
            <person name="Wei L."/>
        </authorList>
    </citation>
    <scope>NUCLEOTIDE SEQUENCE</scope>
    <source>
        <strain evidence="11">K16</strain>
        <tissue evidence="11">Leaf</tissue>
    </source>
</reference>
<evidence type="ECO:0000313" key="12">
    <source>
        <dbReference type="Proteomes" id="UP001289374"/>
    </source>
</evidence>
<keyword evidence="3 8" id="KW-0479">Metal-binding</keyword>
<dbReference type="Pfam" id="PF01471">
    <property type="entry name" value="PG_binding_1"/>
    <property type="match status" value="1"/>
</dbReference>
<feature type="binding site" evidence="8">
    <location>
        <position position="189"/>
    </location>
    <ligand>
        <name>Ca(2+)</name>
        <dbReference type="ChEBI" id="CHEBI:29108"/>
        <label>3</label>
    </ligand>
</feature>
<reference evidence="11" key="2">
    <citation type="journal article" date="2024" name="Plant">
        <title>Genomic evolution and insights into agronomic trait innovations of Sesamum species.</title>
        <authorList>
            <person name="Miao H."/>
            <person name="Wang L."/>
            <person name="Qu L."/>
            <person name="Liu H."/>
            <person name="Sun Y."/>
            <person name="Le M."/>
            <person name="Wang Q."/>
            <person name="Wei S."/>
            <person name="Zheng Y."/>
            <person name="Lin W."/>
            <person name="Duan Y."/>
            <person name="Cao H."/>
            <person name="Xiong S."/>
            <person name="Wang X."/>
            <person name="Wei L."/>
            <person name="Li C."/>
            <person name="Ma Q."/>
            <person name="Ju M."/>
            <person name="Zhao R."/>
            <person name="Li G."/>
            <person name="Mu C."/>
            <person name="Tian Q."/>
            <person name="Mei H."/>
            <person name="Zhang T."/>
            <person name="Gao T."/>
            <person name="Zhang H."/>
        </authorList>
    </citation>
    <scope>NUCLEOTIDE SEQUENCE</scope>
    <source>
        <strain evidence="11">K16</strain>
    </source>
</reference>
<feature type="binding site" evidence="8">
    <location>
        <position position="208"/>
    </location>
    <ligand>
        <name>Ca(2+)</name>
        <dbReference type="ChEBI" id="CHEBI:29108"/>
        <label>3</label>
    </ligand>
</feature>
<feature type="domain" description="Peptidase metallopeptidase" evidence="10">
    <location>
        <begin position="148"/>
        <end position="273"/>
    </location>
</feature>
<feature type="binding site" evidence="8">
    <location>
        <position position="230"/>
    </location>
    <ligand>
        <name>Zn(2+)</name>
        <dbReference type="ChEBI" id="CHEBI:29105"/>
        <label>2</label>
        <note>catalytic</note>
    </ligand>
</feature>
<dbReference type="GO" id="GO:0030574">
    <property type="term" value="P:collagen catabolic process"/>
    <property type="evidence" value="ECO:0007669"/>
    <property type="project" value="TreeGrafter"/>
</dbReference>
<feature type="binding site" evidence="8">
    <location>
        <position position="211"/>
    </location>
    <ligand>
        <name>Ca(2+)</name>
        <dbReference type="ChEBI" id="CHEBI:29108"/>
        <label>1</label>
    </ligand>
</feature>
<evidence type="ECO:0000256" key="7">
    <source>
        <dbReference type="PIRSR" id="PIRSR621190-1"/>
    </source>
</evidence>
<keyword evidence="4" id="KW-0378">Hydrolase</keyword>
<feature type="chain" id="PRO_5042074927" evidence="9">
    <location>
        <begin position="28"/>
        <end position="274"/>
    </location>
</feature>
<keyword evidence="9" id="KW-0732">Signal</keyword>
<evidence type="ECO:0000256" key="8">
    <source>
        <dbReference type="PIRSR" id="PIRSR621190-2"/>
    </source>
</evidence>
<organism evidence="11 12">
    <name type="scientific">Sesamum angolense</name>
    <dbReference type="NCBI Taxonomy" id="2727404"/>
    <lineage>
        <taxon>Eukaryota</taxon>
        <taxon>Viridiplantae</taxon>
        <taxon>Streptophyta</taxon>
        <taxon>Embryophyta</taxon>
        <taxon>Tracheophyta</taxon>
        <taxon>Spermatophyta</taxon>
        <taxon>Magnoliopsida</taxon>
        <taxon>eudicotyledons</taxon>
        <taxon>Gunneridae</taxon>
        <taxon>Pentapetalae</taxon>
        <taxon>asterids</taxon>
        <taxon>lamiids</taxon>
        <taxon>Lamiales</taxon>
        <taxon>Pedaliaceae</taxon>
        <taxon>Sesamum</taxon>
    </lineage>
</organism>
<evidence type="ECO:0000256" key="4">
    <source>
        <dbReference type="ARBA" id="ARBA00022801"/>
    </source>
</evidence>
<dbReference type="GO" id="GO:0030198">
    <property type="term" value="P:extracellular matrix organization"/>
    <property type="evidence" value="ECO:0007669"/>
    <property type="project" value="TreeGrafter"/>
</dbReference>
<evidence type="ECO:0000259" key="10">
    <source>
        <dbReference type="SMART" id="SM00235"/>
    </source>
</evidence>
<dbReference type="PRINTS" id="PR00138">
    <property type="entry name" value="MATRIXIN"/>
</dbReference>
<dbReference type="InterPro" id="IPR006026">
    <property type="entry name" value="Peptidase_Metallo"/>
</dbReference>
<dbReference type="SUPFAM" id="SSF47090">
    <property type="entry name" value="PGBD-like"/>
    <property type="match status" value="1"/>
</dbReference>
<keyword evidence="5 8" id="KW-0862">Zinc</keyword>
<feature type="binding site" evidence="8">
    <location>
        <position position="196"/>
    </location>
    <ligand>
        <name>Zn(2+)</name>
        <dbReference type="ChEBI" id="CHEBI:29105"/>
        <label>1</label>
    </ligand>
</feature>
<comment type="similarity">
    <text evidence="1">Belongs to the peptidase M10A family. Matrix metalloproteinases (MMPs) subfamily.</text>
</comment>
<dbReference type="GO" id="GO:0006508">
    <property type="term" value="P:proteolysis"/>
    <property type="evidence" value="ECO:0007669"/>
    <property type="project" value="UniProtKB-KW"/>
</dbReference>
<proteinExistence type="inferred from homology"/>
<dbReference type="Pfam" id="PF00413">
    <property type="entry name" value="Peptidase_M10"/>
    <property type="match status" value="1"/>
</dbReference>
<evidence type="ECO:0000256" key="6">
    <source>
        <dbReference type="ARBA" id="ARBA00023049"/>
    </source>
</evidence>
<dbReference type="PANTHER" id="PTHR10201">
    <property type="entry name" value="MATRIX METALLOPROTEINASE"/>
    <property type="match status" value="1"/>
</dbReference>
<dbReference type="PANTHER" id="PTHR10201:SF213">
    <property type="entry name" value="METALLOENDOPROTEINASE 2-MMP-LIKE"/>
    <property type="match status" value="1"/>
</dbReference>
<dbReference type="EMBL" id="JACGWL010000002">
    <property type="protein sequence ID" value="KAK4407432.1"/>
    <property type="molecule type" value="Genomic_DNA"/>
</dbReference>
<dbReference type="SUPFAM" id="SSF55486">
    <property type="entry name" value="Metalloproteases ('zincins'), catalytic domain"/>
    <property type="match status" value="1"/>
</dbReference>
<dbReference type="InterPro" id="IPR024079">
    <property type="entry name" value="MetalloPept_cat_dom_sf"/>
</dbReference>
<dbReference type="InterPro" id="IPR001818">
    <property type="entry name" value="Pept_M10_metallopeptidase"/>
</dbReference>
<dbReference type="GO" id="GO:0031012">
    <property type="term" value="C:extracellular matrix"/>
    <property type="evidence" value="ECO:0007669"/>
    <property type="project" value="InterPro"/>
</dbReference>
<comment type="cofactor">
    <cofactor evidence="8">
        <name>Zn(2+)</name>
        <dbReference type="ChEBI" id="CHEBI:29105"/>
    </cofactor>
    <text evidence="8">Binds 2 Zn(2+) ions per subunit.</text>
</comment>
<feature type="active site" evidence="7">
    <location>
        <position position="231"/>
    </location>
</feature>
<dbReference type="InterPro" id="IPR036365">
    <property type="entry name" value="PGBD-like_sf"/>
</dbReference>
<name>A0AAE2C398_9LAMI</name>
<evidence type="ECO:0000256" key="1">
    <source>
        <dbReference type="ARBA" id="ARBA00009614"/>
    </source>
</evidence>
<keyword evidence="6" id="KW-0482">Metalloprotease</keyword>
<dbReference type="GO" id="GO:0008270">
    <property type="term" value="F:zinc ion binding"/>
    <property type="evidence" value="ECO:0007669"/>
    <property type="project" value="InterPro"/>
</dbReference>
<dbReference type="Gene3D" id="3.40.390.10">
    <property type="entry name" value="Collagenase (Catalytic Domain)"/>
    <property type="match status" value="2"/>
</dbReference>
<accession>A0AAE2C398</accession>
<sequence length="274" mass="30774">MEPKFLQLLSCILLLLLPNPFSLFTHAADPPDAQKPSAMDFLQTLIGARKGTTSKGISQLKKYLSHLGYMNRDDDDQTNDFFDDNLELAVKRYQTSFKLEVNGIMDANTIAKMSRARCGVPDHYSHNRSHELYLHIPAFSSHYTFFPGEPKWPATKRNLTYSFKPGSRTHRIKISFEVGDHGDVQPFDGPGGILAHAFPPTDGRLHFDGDEAWVDGAVACKIDMQTVGLHELGHILGLEHNTTHEINIMSPYINPGQRKSLAQDDIDGIRALYR</sequence>
<keyword evidence="2" id="KW-0645">Protease</keyword>
<dbReference type="AlphaFoldDB" id="A0AAE2C398"/>
<comment type="cofactor">
    <cofactor evidence="8">
        <name>Ca(2+)</name>
        <dbReference type="ChEBI" id="CHEBI:29108"/>
    </cofactor>
    <text evidence="8">Can bind about 5 Ca(2+) ions per subunit.</text>
</comment>
<keyword evidence="12" id="KW-1185">Reference proteome</keyword>
<evidence type="ECO:0000256" key="5">
    <source>
        <dbReference type="ARBA" id="ARBA00022833"/>
    </source>
</evidence>
<evidence type="ECO:0000256" key="2">
    <source>
        <dbReference type="ARBA" id="ARBA00022670"/>
    </source>
</evidence>
<evidence type="ECO:0000256" key="9">
    <source>
        <dbReference type="SAM" id="SignalP"/>
    </source>
</evidence>